<organism evidence="1 2">
    <name type="scientific">Lactococcus lactis subsp. lactis</name>
    <name type="common">Streptococcus lactis</name>
    <dbReference type="NCBI Taxonomy" id="1360"/>
    <lineage>
        <taxon>Bacteria</taxon>
        <taxon>Bacillati</taxon>
        <taxon>Bacillota</taxon>
        <taxon>Bacilli</taxon>
        <taxon>Lactobacillales</taxon>
        <taxon>Streptococcaceae</taxon>
        <taxon>Lactococcus</taxon>
    </lineage>
</organism>
<gene>
    <name evidence="1" type="ORF">LMG9449_1487</name>
</gene>
<evidence type="ECO:0000313" key="2">
    <source>
        <dbReference type="Proteomes" id="UP000053612"/>
    </source>
</evidence>
<protein>
    <submittedName>
        <fullName evidence="1">Phage tail length tape-measure protein</fullName>
    </submittedName>
</protein>
<dbReference type="PATRIC" id="fig|1360.109.peg.766"/>
<accession>A0A0V8DWZ0</accession>
<dbReference type="EMBL" id="LKLS01000123">
    <property type="protein sequence ID" value="KSU17882.1"/>
    <property type="molecule type" value="Genomic_DNA"/>
</dbReference>
<proteinExistence type="predicted"/>
<name>A0A0V8DWZ0_LACLL</name>
<dbReference type="RefSeq" id="WP_160321601.1">
    <property type="nucleotide sequence ID" value="NZ_LKLS01000123.1"/>
</dbReference>
<reference evidence="2" key="1">
    <citation type="submission" date="2015-10" db="EMBL/GenBank/DDBJ databases">
        <title>Draft Genome Sequences of 11 Lactococcus lactis subspecies cremoris strains.</title>
        <authorList>
            <person name="Wels M."/>
            <person name="Backus L."/>
            <person name="Boekhorst J."/>
            <person name="Dijkstra A."/>
            <person name="Beerthuizen M."/>
            <person name="Kelly W."/>
            <person name="Siezen R."/>
            <person name="Bachmann H."/>
            <person name="Van Hijum S."/>
        </authorList>
    </citation>
    <scope>NUCLEOTIDE SEQUENCE [LARGE SCALE GENOMIC DNA]</scope>
    <source>
        <strain evidence="2">LMG9449</strain>
    </source>
</reference>
<sequence>MADTPLGKMIIEMGFDDSSFSKGITGVNKQLAALKNDLKTSWTNVKYLDTK</sequence>
<dbReference type="AlphaFoldDB" id="A0A0V8DWZ0"/>
<dbReference type="Proteomes" id="UP000053612">
    <property type="component" value="Unassembled WGS sequence"/>
</dbReference>
<evidence type="ECO:0000313" key="1">
    <source>
        <dbReference type="EMBL" id="KSU17882.1"/>
    </source>
</evidence>
<comment type="caution">
    <text evidence="1">The sequence shown here is derived from an EMBL/GenBank/DDBJ whole genome shotgun (WGS) entry which is preliminary data.</text>
</comment>